<dbReference type="Pfam" id="PF13398">
    <property type="entry name" value="Peptidase_M50B"/>
    <property type="match status" value="1"/>
</dbReference>
<keyword evidence="1" id="KW-0812">Transmembrane</keyword>
<feature type="transmembrane region" description="Helical" evidence="1">
    <location>
        <begin position="6"/>
        <end position="27"/>
    </location>
</feature>
<dbReference type="EMBL" id="NEFX01000014">
    <property type="protein sequence ID" value="OTW30875.1"/>
    <property type="molecule type" value="Genomic_DNA"/>
</dbReference>
<feature type="transmembrane region" description="Helical" evidence="1">
    <location>
        <begin position="176"/>
        <end position="203"/>
    </location>
</feature>
<organism evidence="2 5">
    <name type="scientific">Staphylococcus agnetis</name>
    <dbReference type="NCBI Taxonomy" id="985762"/>
    <lineage>
        <taxon>Bacteria</taxon>
        <taxon>Bacillati</taxon>
        <taxon>Bacillota</taxon>
        <taxon>Bacilli</taxon>
        <taxon>Bacillales</taxon>
        <taxon>Staphylococcaceae</taxon>
        <taxon>Staphylococcus</taxon>
    </lineage>
</organism>
<evidence type="ECO:0000313" key="2">
    <source>
        <dbReference type="EMBL" id="NJI02087.1"/>
    </source>
</evidence>
<evidence type="ECO:0000313" key="5">
    <source>
        <dbReference type="Proteomes" id="UP000646308"/>
    </source>
</evidence>
<proteinExistence type="predicted"/>
<dbReference type="Proteomes" id="UP000195208">
    <property type="component" value="Unassembled WGS sequence"/>
</dbReference>
<keyword evidence="1" id="KW-1133">Transmembrane helix</keyword>
<name>A0A242VEU3_9STAP</name>
<dbReference type="InterPro" id="IPR049500">
    <property type="entry name" value="Peptidase_M50B-like"/>
</dbReference>
<evidence type="ECO:0000313" key="4">
    <source>
        <dbReference type="Proteomes" id="UP000195208"/>
    </source>
</evidence>
<protein>
    <submittedName>
        <fullName evidence="2">M50 family peptidase</fullName>
    </submittedName>
</protein>
<dbReference type="KEGG" id="sagq:EP23_11645"/>
<evidence type="ECO:0000313" key="3">
    <source>
        <dbReference type="EMBL" id="OTW30875.1"/>
    </source>
</evidence>
<feature type="transmembrane region" description="Helical" evidence="1">
    <location>
        <begin position="147"/>
        <end position="164"/>
    </location>
</feature>
<evidence type="ECO:0000256" key="1">
    <source>
        <dbReference type="SAM" id="Phobius"/>
    </source>
</evidence>
<dbReference type="GeneID" id="57690832"/>
<feature type="transmembrane region" description="Helical" evidence="1">
    <location>
        <begin position="123"/>
        <end position="141"/>
    </location>
</feature>
<accession>A0A242VEU3</accession>
<dbReference type="RefSeq" id="WP_060552386.1">
    <property type="nucleotide sequence ID" value="NZ_CP009623.1"/>
</dbReference>
<keyword evidence="4" id="KW-1185">Reference proteome</keyword>
<comment type="caution">
    <text evidence="2">The sequence shown here is derived from an EMBL/GenBank/DDBJ whole genome shotgun (WGS) entry which is preliminary data.</text>
</comment>
<gene>
    <name evidence="3" type="ORF">B9M88_07450</name>
    <name evidence="2" type="ORF">GLV84_04340</name>
</gene>
<dbReference type="EMBL" id="WMFL01000058">
    <property type="protein sequence ID" value="NJI02087.1"/>
    <property type="molecule type" value="Genomic_DNA"/>
</dbReference>
<feature type="transmembrane region" description="Helical" evidence="1">
    <location>
        <begin position="223"/>
        <end position="242"/>
    </location>
</feature>
<reference evidence="3 4" key="1">
    <citation type="submission" date="2017-04" db="EMBL/GenBank/DDBJ databases">
        <title>Staphylococcus agnetis, a potential pathogen in the broiler production.</title>
        <authorList>
            <person name="Poulsen L."/>
        </authorList>
    </citation>
    <scope>NUCLEOTIDE SEQUENCE [LARGE SCALE GENOMIC DNA]</scope>
    <source>
        <strain evidence="3 4">723_310714_2_2_spleen</strain>
    </source>
</reference>
<dbReference type="Proteomes" id="UP000646308">
    <property type="component" value="Unassembled WGS sequence"/>
</dbReference>
<dbReference type="OrthoDB" id="2408397at2"/>
<sequence length="248" mass="28446">MMDQSWLISPVPISIMLLLFITTLYVVSHYYQRRPIFSLLDIVLNYIPVLTHEFGHVLFNRLSGGRAVDFVVVVKRSERLTTGQQGYAITKSRNRLGQIWTTLGGYIMPPFMLSVGLIMQSKGYGALFILFYVLIFLYFTVVTSRKITPIFIILILTLTIYLGVQSENLTNYSYIYMLIYHFILGTLLGEVLQSTVTIAQLTFTRPRPSWDGSALSALTHIPTLFYSSIWIILNFTSIYFLFQQLFAS</sequence>
<dbReference type="AlphaFoldDB" id="A0A242VEU3"/>
<reference evidence="2" key="2">
    <citation type="submission" date="2019-11" db="EMBL/GenBank/DDBJ databases">
        <title>Whole genome comparisons of Staphylococcus agnetis isolates from cattle and chickens.</title>
        <authorList>
            <person name="Rhoads D."/>
            <person name="Shwani A."/>
            <person name="Adkins P."/>
            <person name="Calcutt M."/>
            <person name="Middleton J."/>
        </authorList>
    </citation>
    <scope>NUCLEOTIDE SEQUENCE</scope>
    <source>
        <strain evidence="2">1387</strain>
    </source>
</reference>
<keyword evidence="1" id="KW-0472">Membrane</keyword>